<name>A0A8X8WA93_SALSN</name>
<comment type="caution">
    <text evidence="2">The sequence shown here is derived from an EMBL/GenBank/DDBJ whole genome shotgun (WGS) entry which is preliminary data.</text>
</comment>
<evidence type="ECO:0000313" key="2">
    <source>
        <dbReference type="EMBL" id="KAG6390753.1"/>
    </source>
</evidence>
<protein>
    <recommendedName>
        <fullName evidence="4">Ubiquitin-like protease family profile domain-containing protein</fullName>
    </recommendedName>
</protein>
<reference evidence="2" key="2">
    <citation type="submission" date="2020-08" db="EMBL/GenBank/DDBJ databases">
        <title>Plant Genome Project.</title>
        <authorList>
            <person name="Zhang R.-G."/>
        </authorList>
    </citation>
    <scope>NUCLEOTIDE SEQUENCE</scope>
    <source>
        <strain evidence="2">Huo1</strain>
        <tissue evidence="2">Leaf</tissue>
    </source>
</reference>
<feature type="compositionally biased region" description="Basic and acidic residues" evidence="1">
    <location>
        <begin position="434"/>
        <end position="443"/>
    </location>
</feature>
<feature type="region of interest" description="Disordered" evidence="1">
    <location>
        <begin position="1"/>
        <end position="134"/>
    </location>
</feature>
<dbReference type="SUPFAM" id="SSF54001">
    <property type="entry name" value="Cysteine proteinases"/>
    <property type="match status" value="1"/>
</dbReference>
<sequence>MTPTQSKGGVADSTDACRSRGDEEPKAVSSNSLAGKGNGGEAKGKEQAKGTWTSSSKVVLGGKGKGKEKVDDDYKAPAASGGESKGKEKVADLGQATESTGVGGESKGKEKVADLGQATESTENKRKRTLNGVDSPQSLVKEKLARKIIIKAVNWGQDSTRNWPTEQAPRGQPSVVSAVPNPADEVEVVNRMKLRRSPKFLVEMMELLNENQRQAVQDMGFGHLIHFNITSIPSQLAYWLLYNFDPITCSVKARGQRVHLTEEDVHMTMGFPRGEIMIVRSTRQDNQMMLDEIASVGDKNRYNMLPKFLQTQMLKDEDGGLWFRRLFLILMETHLIEPSADGYCKTKLLGVLADVTHSYYVDRFIIETRKVRRAFPSIKGWNSKLLRLREKHELELGGFGYGVYEAKYDLSRDNEVGLTVAKKKKKMAIVVERGESSKPKGVTEKGGTSNTKADNVVDHATDAMMALMEAASNAAKAISKLLRKMREAPDDIKGTGCFKIASIVALKMIGFKESELINEHADPIASMTPTMEDEDIRNLAWIEAVEQIMKVVDERVALCKDDDIPTFDLGLRFASQDDANQPNNPIVEEQVPGMEHTFHTGGVIISSAVQDVLPNEEKDDSEEDNTQLALNVVHNLIDDFDFATPYVIPPGKREFTTSGLRDSKKSVGPSSHNEAISIQHKQELIVNGRMEMRSKAEKKISHALRSPYNQRAIKLGNTLTPTERETYYWILKCHDASTIVSRTNPWDAGADFQLATFAANLDHEVKLIPNFKWADIDMVFFPICAHEHYYAVCFYYASKRVIVIDNSSSGDSDNITVNYGVIPETLRIFFWKYLAGVGCVQQSKAVENSAIERLKLKWSTETNKDDSGVYLMRHLETYMGQKGREWTCGLSKKSKGVLQILRAKYCTALMLAEINHEHFKNKAKVIPYYANALQTEKIDVEKLIANYAKERANLFN</sequence>
<dbReference type="PANTHER" id="PTHR34835">
    <property type="entry name" value="OS07G0283600 PROTEIN-RELATED"/>
    <property type="match status" value="1"/>
</dbReference>
<dbReference type="EMBL" id="PNBA02000019">
    <property type="protein sequence ID" value="KAG6390753.1"/>
    <property type="molecule type" value="Genomic_DNA"/>
</dbReference>
<dbReference type="Gene3D" id="3.40.395.10">
    <property type="entry name" value="Adenoviral Proteinase, Chain A"/>
    <property type="match status" value="1"/>
</dbReference>
<evidence type="ECO:0000256" key="1">
    <source>
        <dbReference type="SAM" id="MobiDB-lite"/>
    </source>
</evidence>
<feature type="compositionally biased region" description="Basic and acidic residues" evidence="1">
    <location>
        <begin position="653"/>
        <end position="665"/>
    </location>
</feature>
<dbReference type="AlphaFoldDB" id="A0A8X8WA93"/>
<reference evidence="2" key="1">
    <citation type="submission" date="2018-01" db="EMBL/GenBank/DDBJ databases">
        <authorList>
            <person name="Mao J.F."/>
        </authorList>
    </citation>
    <scope>NUCLEOTIDE SEQUENCE</scope>
    <source>
        <strain evidence="2">Huo1</strain>
        <tissue evidence="2">Leaf</tissue>
    </source>
</reference>
<keyword evidence="3" id="KW-1185">Reference proteome</keyword>
<dbReference type="InterPro" id="IPR038765">
    <property type="entry name" value="Papain-like_cys_pep_sf"/>
</dbReference>
<feature type="compositionally biased region" description="Basic and acidic residues" evidence="1">
    <location>
        <begin position="65"/>
        <end position="75"/>
    </location>
</feature>
<evidence type="ECO:0008006" key="4">
    <source>
        <dbReference type="Google" id="ProtNLM"/>
    </source>
</evidence>
<feature type="region of interest" description="Disordered" evidence="1">
    <location>
        <begin position="653"/>
        <end position="673"/>
    </location>
</feature>
<organism evidence="2">
    <name type="scientific">Salvia splendens</name>
    <name type="common">Scarlet sage</name>
    <dbReference type="NCBI Taxonomy" id="180675"/>
    <lineage>
        <taxon>Eukaryota</taxon>
        <taxon>Viridiplantae</taxon>
        <taxon>Streptophyta</taxon>
        <taxon>Embryophyta</taxon>
        <taxon>Tracheophyta</taxon>
        <taxon>Spermatophyta</taxon>
        <taxon>Magnoliopsida</taxon>
        <taxon>eudicotyledons</taxon>
        <taxon>Gunneridae</taxon>
        <taxon>Pentapetalae</taxon>
        <taxon>asterids</taxon>
        <taxon>lamiids</taxon>
        <taxon>Lamiales</taxon>
        <taxon>Lamiaceae</taxon>
        <taxon>Nepetoideae</taxon>
        <taxon>Mentheae</taxon>
        <taxon>Salviinae</taxon>
        <taxon>Salvia</taxon>
        <taxon>Salvia subgen. Calosphace</taxon>
        <taxon>core Calosphace</taxon>
    </lineage>
</organism>
<gene>
    <name evidence="2" type="ORF">SASPL_148498</name>
</gene>
<evidence type="ECO:0000313" key="3">
    <source>
        <dbReference type="Proteomes" id="UP000298416"/>
    </source>
</evidence>
<proteinExistence type="predicted"/>
<feature type="region of interest" description="Disordered" evidence="1">
    <location>
        <begin position="434"/>
        <end position="454"/>
    </location>
</feature>
<dbReference type="Proteomes" id="UP000298416">
    <property type="component" value="Unassembled WGS sequence"/>
</dbReference>
<feature type="compositionally biased region" description="Basic and acidic residues" evidence="1">
    <location>
        <begin position="15"/>
        <end position="26"/>
    </location>
</feature>
<accession>A0A8X8WA93</accession>